<dbReference type="InterPro" id="IPR029063">
    <property type="entry name" value="SAM-dependent_MTases_sf"/>
</dbReference>
<dbReference type="Gene3D" id="3.40.50.150">
    <property type="entry name" value="Vaccinia Virus protein VP39"/>
    <property type="match status" value="1"/>
</dbReference>
<dbReference type="SUPFAM" id="SSF53335">
    <property type="entry name" value="S-adenosyl-L-methionine-dependent methyltransferases"/>
    <property type="match status" value="1"/>
</dbReference>
<proteinExistence type="predicted"/>
<accession>A0A420EAE1</accession>
<dbReference type="AlphaFoldDB" id="A0A420EAE1"/>
<evidence type="ECO:0000256" key="2">
    <source>
        <dbReference type="ARBA" id="ARBA00022679"/>
    </source>
</evidence>
<keyword evidence="4" id="KW-1185">Reference proteome</keyword>
<dbReference type="OrthoDB" id="9800233at2"/>
<evidence type="ECO:0000313" key="4">
    <source>
        <dbReference type="Proteomes" id="UP000284395"/>
    </source>
</evidence>
<dbReference type="PANTHER" id="PTHR43619:SF2">
    <property type="entry name" value="S-ADENOSYL-L-METHIONINE-DEPENDENT METHYLTRANSFERASES SUPERFAMILY PROTEIN"/>
    <property type="match status" value="1"/>
</dbReference>
<protein>
    <submittedName>
        <fullName evidence="3">Class I SAM-dependent methyltransferase</fullName>
    </submittedName>
</protein>
<dbReference type="InterPro" id="IPR007213">
    <property type="entry name" value="Ppm1/Ppm2/Tcmp"/>
</dbReference>
<keyword evidence="1 3" id="KW-0489">Methyltransferase</keyword>
<dbReference type="Proteomes" id="UP000284395">
    <property type="component" value="Unassembled WGS sequence"/>
</dbReference>
<dbReference type="PANTHER" id="PTHR43619">
    <property type="entry name" value="S-ADENOSYL-L-METHIONINE-DEPENDENT METHYLTRANSFERASE YKTD-RELATED"/>
    <property type="match status" value="1"/>
</dbReference>
<dbReference type="RefSeq" id="WP_120325914.1">
    <property type="nucleotide sequence ID" value="NZ_RAPF01000013.1"/>
</dbReference>
<dbReference type="InterPro" id="IPR016874">
    <property type="entry name" value="TcmP-like"/>
</dbReference>
<dbReference type="GO" id="GO:0032259">
    <property type="term" value="P:methylation"/>
    <property type="evidence" value="ECO:0007669"/>
    <property type="project" value="UniProtKB-KW"/>
</dbReference>
<dbReference type="Pfam" id="PF04072">
    <property type="entry name" value="LCM"/>
    <property type="match status" value="1"/>
</dbReference>
<evidence type="ECO:0000313" key="3">
    <source>
        <dbReference type="EMBL" id="RKF17635.1"/>
    </source>
</evidence>
<sequence>MSGKSSGSAGLSGVPETLLITLAARVVASSQNADLGFVDPAAERIAASLKFDPGRFSDDHASMRGTIVRAQWFDGIARRFIEAQPDGLVISIGSGLDTRANRIAPPAGVDWIDIDFPEVTELRDRLVPPLGRTRNLAADGTAVATWAQTVPWDAGRATLVMAEGVSMYLEPREAATWLRGLTDAASARQSRMTLALDLASPLMVRQSHRHPSVSKTKARFQWGVRRPEEVNSLAEGLVLSESYDVAAHSGTASRIAAAIYRAVTRGRPIYCCARFEYGTG</sequence>
<dbReference type="EMBL" id="RAPF01000013">
    <property type="protein sequence ID" value="RKF17635.1"/>
    <property type="molecule type" value="Genomic_DNA"/>
</dbReference>
<dbReference type="PIRSF" id="PIRSF028177">
    <property type="entry name" value="Polyketide_synth_Omtfrase_TcmP"/>
    <property type="match status" value="1"/>
</dbReference>
<reference evidence="3 4" key="1">
    <citation type="submission" date="2018-09" db="EMBL/GenBank/DDBJ databases">
        <title>Altererythrobacter spongiae sp. nov., isolated from a marine sponge.</title>
        <authorList>
            <person name="Zhuang L."/>
            <person name="Luo L."/>
        </authorList>
    </citation>
    <scope>NUCLEOTIDE SEQUENCE [LARGE SCALE GENOMIC DNA]</scope>
    <source>
        <strain evidence="3 4">HN-Y73</strain>
    </source>
</reference>
<name>A0A420EAE1_9SPHN</name>
<evidence type="ECO:0000256" key="1">
    <source>
        <dbReference type="ARBA" id="ARBA00022603"/>
    </source>
</evidence>
<organism evidence="3 4">
    <name type="scientific">Altericroceibacterium spongiae</name>
    <dbReference type="NCBI Taxonomy" id="2320269"/>
    <lineage>
        <taxon>Bacteria</taxon>
        <taxon>Pseudomonadati</taxon>
        <taxon>Pseudomonadota</taxon>
        <taxon>Alphaproteobacteria</taxon>
        <taxon>Sphingomonadales</taxon>
        <taxon>Erythrobacteraceae</taxon>
        <taxon>Altericroceibacterium</taxon>
    </lineage>
</organism>
<dbReference type="GO" id="GO:0008168">
    <property type="term" value="F:methyltransferase activity"/>
    <property type="evidence" value="ECO:0007669"/>
    <property type="project" value="UniProtKB-KW"/>
</dbReference>
<gene>
    <name evidence="3" type="ORF">D6851_15995</name>
</gene>
<keyword evidence="2 3" id="KW-0808">Transferase</keyword>
<comment type="caution">
    <text evidence="3">The sequence shown here is derived from an EMBL/GenBank/DDBJ whole genome shotgun (WGS) entry which is preliminary data.</text>
</comment>